<keyword evidence="6 7" id="KW-0472">Membrane</keyword>
<dbReference type="GO" id="GO:0005886">
    <property type="term" value="C:plasma membrane"/>
    <property type="evidence" value="ECO:0007669"/>
    <property type="project" value="UniProtKB-SubCell"/>
</dbReference>
<dbReference type="Gene3D" id="1.20.1560.10">
    <property type="entry name" value="ABC transporter type 1, transmembrane domain"/>
    <property type="match status" value="1"/>
</dbReference>
<evidence type="ECO:0000259" key="8">
    <source>
        <dbReference type="PROSITE" id="PS50893"/>
    </source>
</evidence>
<dbReference type="Gene3D" id="3.40.50.300">
    <property type="entry name" value="P-loop containing nucleotide triphosphate hydrolases"/>
    <property type="match status" value="1"/>
</dbReference>
<keyword evidence="3" id="KW-0547">Nucleotide-binding</keyword>
<dbReference type="Pfam" id="PF00005">
    <property type="entry name" value="ABC_tran"/>
    <property type="match status" value="1"/>
</dbReference>
<dbReference type="PROSITE" id="PS50893">
    <property type="entry name" value="ABC_TRANSPORTER_2"/>
    <property type="match status" value="1"/>
</dbReference>
<evidence type="ECO:0000256" key="3">
    <source>
        <dbReference type="ARBA" id="ARBA00022741"/>
    </source>
</evidence>
<protein>
    <submittedName>
        <fullName evidence="10">Efflux ABC transporter, permease/ATP-binding protein</fullName>
    </submittedName>
</protein>
<dbReference type="PROSITE" id="PS50929">
    <property type="entry name" value="ABC_TM1F"/>
    <property type="match status" value="1"/>
</dbReference>
<sequence>MRERLRGFRVLMGFSWRASRWQAGLFLLSGAVMSLISPVAAYGAKLLLDAAVGRDPAGALVAALLLAATIGLGLINGLYYVDLLFTVAEKAGAEVDRSLIRLMAETPGIEHHELPEYLDRLDLLREERSLLGWMTNATAGLVRVAVQLVASGVLLARLHPVLLLLPLFGVISFLAGRRAQELQRRAEEVTAEAERLRRHLFDTATNAATGKEVRVFGLVDSLVQRHHAASDTVFSRRDWADWQSAALRSLDALVSAASYAGAIGLVLLLALRRQATPGDVVLAVGLAAGMNTVVAVAVGYGTHFLRVLRVAGRYVWLEDYARQAGRDPSEPLPVPERLEHGIEAHELGFQYPGSAKPVLSGVSLTLPAGAVVALVGENGAGKTTLVKLLCRFYEPTAGEIRVDRRRLSRFDVGEWRARVSSAFQDFVRFELLVRETVGVGALARVNDRDAVCAALERAGGADLPARLPRGLETRLGKDWEDGVELSGGQWQKLALGRAMMREQPLLLVLDEPTASLDAEAEHALFERYADAARRSAASAGTITVLVSHRFSTVRMADLIVVLEGGRIREVGSHAQLMAGGGLYAELYELQAKAYRPGPVH</sequence>
<feature type="domain" description="ABC transmembrane type-1" evidence="9">
    <location>
        <begin position="134"/>
        <end position="306"/>
    </location>
</feature>
<evidence type="ECO:0000256" key="7">
    <source>
        <dbReference type="SAM" id="Phobius"/>
    </source>
</evidence>
<dbReference type="InterPro" id="IPR027417">
    <property type="entry name" value="P-loop_NTPase"/>
</dbReference>
<feature type="transmembrane region" description="Helical" evidence="7">
    <location>
        <begin position="252"/>
        <end position="271"/>
    </location>
</feature>
<dbReference type="GO" id="GO:0005524">
    <property type="term" value="F:ATP binding"/>
    <property type="evidence" value="ECO:0007669"/>
    <property type="project" value="UniProtKB-KW"/>
</dbReference>
<feature type="transmembrane region" description="Helical" evidence="7">
    <location>
        <begin position="57"/>
        <end position="81"/>
    </location>
</feature>
<keyword evidence="4 10" id="KW-0067">ATP-binding</keyword>
<dbReference type="GO" id="GO:0016887">
    <property type="term" value="F:ATP hydrolysis activity"/>
    <property type="evidence" value="ECO:0007669"/>
    <property type="project" value="InterPro"/>
</dbReference>
<dbReference type="SUPFAM" id="SSF90123">
    <property type="entry name" value="ABC transporter transmembrane region"/>
    <property type="match status" value="1"/>
</dbReference>
<dbReference type="InterPro" id="IPR011527">
    <property type="entry name" value="ABC1_TM_dom"/>
</dbReference>
<organism evidence="10">
    <name type="scientific">uncultured Chloroflexia bacterium</name>
    <dbReference type="NCBI Taxonomy" id="1672391"/>
    <lineage>
        <taxon>Bacteria</taxon>
        <taxon>Bacillati</taxon>
        <taxon>Chloroflexota</taxon>
        <taxon>Chloroflexia</taxon>
        <taxon>environmental samples</taxon>
    </lineage>
</organism>
<keyword evidence="2 7" id="KW-0812">Transmembrane</keyword>
<dbReference type="InterPro" id="IPR017871">
    <property type="entry name" value="ABC_transporter-like_CS"/>
</dbReference>
<dbReference type="GO" id="GO:0015421">
    <property type="term" value="F:ABC-type oligopeptide transporter activity"/>
    <property type="evidence" value="ECO:0007669"/>
    <property type="project" value="TreeGrafter"/>
</dbReference>
<dbReference type="InterPro" id="IPR003593">
    <property type="entry name" value="AAA+_ATPase"/>
</dbReference>
<evidence type="ECO:0000256" key="4">
    <source>
        <dbReference type="ARBA" id="ARBA00022840"/>
    </source>
</evidence>
<evidence type="ECO:0000256" key="2">
    <source>
        <dbReference type="ARBA" id="ARBA00022692"/>
    </source>
</evidence>
<dbReference type="PANTHER" id="PTHR43394">
    <property type="entry name" value="ATP-DEPENDENT PERMEASE MDL1, MITOCHONDRIAL"/>
    <property type="match status" value="1"/>
</dbReference>
<name>A0A6J4K6I8_9CHLR</name>
<evidence type="ECO:0000259" key="9">
    <source>
        <dbReference type="PROSITE" id="PS50929"/>
    </source>
</evidence>
<accession>A0A6J4K6I8</accession>
<feature type="transmembrane region" description="Helical" evidence="7">
    <location>
        <begin position="156"/>
        <end position="175"/>
    </location>
</feature>
<dbReference type="InterPro" id="IPR003439">
    <property type="entry name" value="ABC_transporter-like_ATP-bd"/>
</dbReference>
<proteinExistence type="predicted"/>
<keyword evidence="5 7" id="KW-1133">Transmembrane helix</keyword>
<dbReference type="PROSITE" id="PS00211">
    <property type="entry name" value="ABC_TRANSPORTER_1"/>
    <property type="match status" value="1"/>
</dbReference>
<comment type="subcellular location">
    <subcellularLocation>
        <location evidence="1">Cell membrane</location>
        <topology evidence="1">Multi-pass membrane protein</topology>
    </subcellularLocation>
</comment>
<gene>
    <name evidence="10" type="ORF">AVDCRST_MAG26-4472</name>
</gene>
<evidence type="ECO:0000313" key="10">
    <source>
        <dbReference type="EMBL" id="CAA9296315.1"/>
    </source>
</evidence>
<dbReference type="EMBL" id="CADCTK010001065">
    <property type="protein sequence ID" value="CAA9296315.1"/>
    <property type="molecule type" value="Genomic_DNA"/>
</dbReference>
<dbReference type="SUPFAM" id="SSF52540">
    <property type="entry name" value="P-loop containing nucleoside triphosphate hydrolases"/>
    <property type="match status" value="1"/>
</dbReference>
<dbReference type="InterPro" id="IPR039421">
    <property type="entry name" value="Type_1_exporter"/>
</dbReference>
<feature type="domain" description="ABC transporter" evidence="8">
    <location>
        <begin position="342"/>
        <end position="589"/>
    </location>
</feature>
<evidence type="ECO:0000256" key="5">
    <source>
        <dbReference type="ARBA" id="ARBA00022989"/>
    </source>
</evidence>
<evidence type="ECO:0000256" key="6">
    <source>
        <dbReference type="ARBA" id="ARBA00023136"/>
    </source>
</evidence>
<dbReference type="PANTHER" id="PTHR43394:SF1">
    <property type="entry name" value="ATP-BINDING CASSETTE SUB-FAMILY B MEMBER 10, MITOCHONDRIAL"/>
    <property type="match status" value="1"/>
</dbReference>
<feature type="transmembrane region" description="Helical" evidence="7">
    <location>
        <begin position="283"/>
        <end position="305"/>
    </location>
</feature>
<dbReference type="AlphaFoldDB" id="A0A6J4K6I8"/>
<dbReference type="InterPro" id="IPR036640">
    <property type="entry name" value="ABC1_TM_sf"/>
</dbReference>
<evidence type="ECO:0000256" key="1">
    <source>
        <dbReference type="ARBA" id="ARBA00004651"/>
    </source>
</evidence>
<dbReference type="SMART" id="SM00382">
    <property type="entry name" value="AAA"/>
    <property type="match status" value="1"/>
</dbReference>
<reference evidence="10" key="1">
    <citation type="submission" date="2020-02" db="EMBL/GenBank/DDBJ databases">
        <authorList>
            <person name="Meier V. D."/>
        </authorList>
    </citation>
    <scope>NUCLEOTIDE SEQUENCE</scope>
    <source>
        <strain evidence="10">AVDCRST_MAG26</strain>
    </source>
</reference>